<gene>
    <name evidence="1" type="ORF">GCM10010967_45190</name>
</gene>
<proteinExistence type="predicted"/>
<name>A0ABQ2ICW0_9BACT</name>
<accession>A0ABQ2ICW0</accession>
<dbReference type="EMBL" id="BMLI01000002">
    <property type="protein sequence ID" value="GGN05062.1"/>
    <property type="molecule type" value="Genomic_DNA"/>
</dbReference>
<protein>
    <submittedName>
        <fullName evidence="1">Uncharacterized protein</fullName>
    </submittedName>
</protein>
<sequence length="60" mass="6833">MKLGQVWSSMVRYSQELSGVVFEGIYCKKEGPMEPKGFWLLNSYKQGAPPEPTMPDHVNE</sequence>
<evidence type="ECO:0000313" key="2">
    <source>
        <dbReference type="Proteomes" id="UP000632339"/>
    </source>
</evidence>
<dbReference type="Proteomes" id="UP000632339">
    <property type="component" value="Unassembled WGS sequence"/>
</dbReference>
<evidence type="ECO:0000313" key="1">
    <source>
        <dbReference type="EMBL" id="GGN05062.1"/>
    </source>
</evidence>
<organism evidence="1 2">
    <name type="scientific">Dyadobacter beijingensis</name>
    <dbReference type="NCBI Taxonomy" id="365489"/>
    <lineage>
        <taxon>Bacteria</taxon>
        <taxon>Pseudomonadati</taxon>
        <taxon>Bacteroidota</taxon>
        <taxon>Cytophagia</taxon>
        <taxon>Cytophagales</taxon>
        <taxon>Spirosomataceae</taxon>
        <taxon>Dyadobacter</taxon>
    </lineage>
</organism>
<reference evidence="2" key="1">
    <citation type="journal article" date="2019" name="Int. J. Syst. Evol. Microbiol.">
        <title>The Global Catalogue of Microorganisms (GCM) 10K type strain sequencing project: providing services to taxonomists for standard genome sequencing and annotation.</title>
        <authorList>
            <consortium name="The Broad Institute Genomics Platform"/>
            <consortium name="The Broad Institute Genome Sequencing Center for Infectious Disease"/>
            <person name="Wu L."/>
            <person name="Ma J."/>
        </authorList>
    </citation>
    <scope>NUCLEOTIDE SEQUENCE [LARGE SCALE GENOMIC DNA]</scope>
    <source>
        <strain evidence="2">CGMCC 1.6375</strain>
    </source>
</reference>
<keyword evidence="2" id="KW-1185">Reference proteome</keyword>
<comment type="caution">
    <text evidence="1">The sequence shown here is derived from an EMBL/GenBank/DDBJ whole genome shotgun (WGS) entry which is preliminary data.</text>
</comment>